<dbReference type="InterPro" id="IPR011664">
    <property type="entry name" value="Abi_system_AbiD/AbiF-like"/>
</dbReference>
<reference evidence="1 2" key="1">
    <citation type="journal article" date="2011" name="J. Bacteriol.">
        <title>Complete genome sequence of the haloaromatic acid-degrading bacterium Achromobacter xylosoxidans A8.</title>
        <authorList>
            <person name="Strnad H."/>
            <person name="Ridl J."/>
            <person name="Paces J."/>
            <person name="Kolar M."/>
            <person name="Vlcek C."/>
            <person name="Paces V."/>
        </authorList>
    </citation>
    <scope>NUCLEOTIDE SEQUENCE [LARGE SCALE GENOMIC DNA]</scope>
    <source>
        <strain evidence="1 2">A8</strain>
    </source>
</reference>
<organism evidence="1 2">
    <name type="scientific">Achromobacter xylosoxidans (strain A8)</name>
    <dbReference type="NCBI Taxonomy" id="762376"/>
    <lineage>
        <taxon>Bacteria</taxon>
        <taxon>Pseudomonadati</taxon>
        <taxon>Pseudomonadota</taxon>
        <taxon>Betaproteobacteria</taxon>
        <taxon>Burkholderiales</taxon>
        <taxon>Alcaligenaceae</taxon>
        <taxon>Achromobacter</taxon>
    </lineage>
</organism>
<dbReference type="KEGG" id="axy:AXYL_05972"/>
<gene>
    <name evidence="1" type="ordered locus">AXYL_05972</name>
</gene>
<dbReference type="Proteomes" id="UP000006876">
    <property type="component" value="Chromosome"/>
</dbReference>
<dbReference type="AlphaFoldDB" id="E3HKH8"/>
<evidence type="ECO:0000313" key="2">
    <source>
        <dbReference type="Proteomes" id="UP000006876"/>
    </source>
</evidence>
<proteinExistence type="predicted"/>
<name>E3HKH8_ACHXA</name>
<dbReference type="eggNOG" id="COG4823">
    <property type="taxonomic scope" value="Bacteria"/>
</dbReference>
<dbReference type="RefSeq" id="WP_013396563.1">
    <property type="nucleotide sequence ID" value="NC_014640.1"/>
</dbReference>
<dbReference type="OrthoDB" id="5363652at2"/>
<protein>
    <submittedName>
        <fullName evidence="1">Abi-like family protein 2</fullName>
    </submittedName>
</protein>
<accession>E3HKH8</accession>
<dbReference type="HOGENOM" id="CLU_044962_2_1_4"/>
<sequence>MKYAKLPLSNADLLARWRGKGLTVSNVGDAERALSFVGYFRLRGYALSLMTPTPAGRMFLPGVSFEDVIVRYEFDRVLRRITLGQLERIEVAVRTVMSNQMSMQYGPFWYLNHPAQVLGHAPGHGSRPEPFPLGNFLGTVERETRRSRDLFAQHYFETYTEPLLPPSWLMAECLSFGKWSQLYKYLQKADRAHPNPKKVVAKAFGLTVPLVESWLHALTLLRNICAHHGRVWNRRFVFRPAVYNRAAAHFNDPQSYYCLAVVMRLISKAVDSRDEWPVRLLESFRTHAAITPADLGFPQGWRDDPIWNG</sequence>
<evidence type="ECO:0000313" key="1">
    <source>
        <dbReference type="EMBL" id="ADP19266.1"/>
    </source>
</evidence>
<dbReference type="EMBL" id="CP002287">
    <property type="protein sequence ID" value="ADP19266.1"/>
    <property type="molecule type" value="Genomic_DNA"/>
</dbReference>
<dbReference type="Pfam" id="PF07751">
    <property type="entry name" value="Abi_2"/>
    <property type="match status" value="1"/>
</dbReference>